<evidence type="ECO:0000256" key="2">
    <source>
        <dbReference type="SAM" id="Phobius"/>
    </source>
</evidence>
<reference evidence="5 6" key="2">
    <citation type="submission" date="2019-03" db="EMBL/GenBank/DDBJ databases">
        <title>Genomic Encyclopedia of Type Strains, Phase IV (KMG-IV): sequencing the most valuable type-strain genomes for metagenomic binning, comparative biology and taxonomic classification.</title>
        <authorList>
            <person name="Goeker M."/>
        </authorList>
    </citation>
    <scope>NUCLEOTIDE SEQUENCE [LARGE SCALE GENOMIC DNA]</scope>
    <source>
        <strain evidence="5 6">DSM 103426</strain>
    </source>
</reference>
<organism evidence="5 6">
    <name type="scientific">Faecalimonas umbilicata</name>
    <dbReference type="NCBI Taxonomy" id="1912855"/>
    <lineage>
        <taxon>Bacteria</taxon>
        <taxon>Bacillati</taxon>
        <taxon>Bacillota</taxon>
        <taxon>Clostridia</taxon>
        <taxon>Lachnospirales</taxon>
        <taxon>Lachnospiraceae</taxon>
        <taxon>Faecalimonas</taxon>
    </lineage>
</organism>
<proteinExistence type="predicted"/>
<dbReference type="EMBL" id="SLZV01000019">
    <property type="protein sequence ID" value="TCS66171.1"/>
    <property type="molecule type" value="Genomic_DNA"/>
</dbReference>
<dbReference type="SMART" id="SM00460">
    <property type="entry name" value="TGc"/>
    <property type="match status" value="1"/>
</dbReference>
<keyword evidence="2" id="KW-1133">Transmembrane helix</keyword>
<dbReference type="GO" id="GO:0005737">
    <property type="term" value="C:cytoplasm"/>
    <property type="evidence" value="ECO:0007669"/>
    <property type="project" value="TreeGrafter"/>
</dbReference>
<comment type="caution">
    <text evidence="5">The sequence shown here is derived from an EMBL/GenBank/DDBJ whole genome shotgun (WGS) entry which is preliminary data.</text>
</comment>
<dbReference type="InterPro" id="IPR038765">
    <property type="entry name" value="Papain-like_cys_pep_sf"/>
</dbReference>
<accession>A0A4R3JMC7</accession>
<feature type="domain" description="Transglutaminase-like" evidence="3">
    <location>
        <begin position="214"/>
        <end position="276"/>
    </location>
</feature>
<keyword evidence="7" id="KW-1185">Reference proteome</keyword>
<dbReference type="Pfam" id="PF01841">
    <property type="entry name" value="Transglut_core"/>
    <property type="match status" value="1"/>
</dbReference>
<reference evidence="4 7" key="1">
    <citation type="journal article" date="2018" name="Int. J. Syst. Evol. Microbiol.">
        <title>Draft Genome Sequence of Faecalimonas umbilicata JCM 30896T, an Acetate-Producing Bacterium Isolated from Human Feces.</title>
        <authorList>
            <person name="Sakamoto M."/>
            <person name="Ikeyama N."/>
            <person name="Yuki M."/>
            <person name="Ohkuma M."/>
        </authorList>
    </citation>
    <scope>NUCLEOTIDE SEQUENCE [LARGE SCALE GENOMIC DNA]</scope>
    <source>
        <strain evidence="4 7">EGH7</strain>
    </source>
</reference>
<dbReference type="EMBL" id="BHEO01000008">
    <property type="protein sequence ID" value="GBU06508.1"/>
    <property type="molecule type" value="Genomic_DNA"/>
</dbReference>
<dbReference type="Proteomes" id="UP000294613">
    <property type="component" value="Unassembled WGS sequence"/>
</dbReference>
<dbReference type="PANTHER" id="PTHR46333:SF2">
    <property type="entry name" value="CYTOKINESIS PROTEIN 3"/>
    <property type="match status" value="1"/>
</dbReference>
<protein>
    <submittedName>
        <fullName evidence="5">Transglutaminase superfamily protein</fullName>
    </submittedName>
</protein>
<evidence type="ECO:0000313" key="6">
    <source>
        <dbReference type="Proteomes" id="UP000294613"/>
    </source>
</evidence>
<evidence type="ECO:0000259" key="3">
    <source>
        <dbReference type="SMART" id="SM00460"/>
    </source>
</evidence>
<evidence type="ECO:0000313" key="5">
    <source>
        <dbReference type="EMBL" id="TCS66171.1"/>
    </source>
</evidence>
<dbReference type="RefSeq" id="WP_116442357.1">
    <property type="nucleotide sequence ID" value="NZ_BHEO01000008.1"/>
</dbReference>
<dbReference type="Gene3D" id="3.10.620.30">
    <property type="match status" value="1"/>
</dbReference>
<evidence type="ECO:0000313" key="4">
    <source>
        <dbReference type="EMBL" id="GBU06508.1"/>
    </source>
</evidence>
<dbReference type="InterPro" id="IPR052557">
    <property type="entry name" value="CAP/Cytokinesis_protein"/>
</dbReference>
<keyword evidence="2" id="KW-0812">Transmembrane</keyword>
<gene>
    <name evidence="5" type="ORF">EDD74_11969</name>
    <name evidence="4" type="ORF">FAEUMB_30490</name>
</gene>
<dbReference type="InterPro" id="IPR002931">
    <property type="entry name" value="Transglutaminase-like"/>
</dbReference>
<feature type="region of interest" description="Disordered" evidence="1">
    <location>
        <begin position="47"/>
        <end position="73"/>
    </location>
</feature>
<dbReference type="AlphaFoldDB" id="A0A4R3JMC7"/>
<sequence length="414" mass="48536">MSRNRGRNRRIKRKRRKGWIWIVFILVAMLLAAGFWMLSRNYEGKGKDEYKSKPTAEWKETAETDRQSKSQDESTSDFYFRQLSEEEQHIYTSLLKGVSSHRESVEILGADTEKIGKVYQFLLNDHPELFWCSGTLQMTHYPMAEKIELFPEYLYDNEESMRRQKEIESAAQEWLADIPENVSEYEKIKYLYEQIVWRTEYQEGGADDQNIYSVLQNGESVCAGYAKTMQYLAGKAGIFVTYVTGTATDPDTGETQDHAWNLVKCDGKYSYVDTTWADPVWTGEGTQKETIVYDYLCCPQEQLFLTHIPEESVVLPVCDAYEQEYYRKNNRFYENYEKQQICQALREDVEGQKSESALKFGSADAFGQAEVKIREEILPEMVQYLGELYGLSTVEYFYREESAFQKITIYWKYE</sequence>
<dbReference type="Proteomes" id="UP000702954">
    <property type="component" value="Unassembled WGS sequence"/>
</dbReference>
<evidence type="ECO:0000256" key="1">
    <source>
        <dbReference type="SAM" id="MobiDB-lite"/>
    </source>
</evidence>
<feature type="compositionally biased region" description="Basic and acidic residues" evidence="1">
    <location>
        <begin position="47"/>
        <end position="72"/>
    </location>
</feature>
<feature type="transmembrane region" description="Helical" evidence="2">
    <location>
        <begin position="20"/>
        <end position="38"/>
    </location>
</feature>
<dbReference type="SUPFAM" id="SSF54001">
    <property type="entry name" value="Cysteine proteinases"/>
    <property type="match status" value="1"/>
</dbReference>
<keyword evidence="2" id="KW-0472">Membrane</keyword>
<evidence type="ECO:0000313" key="7">
    <source>
        <dbReference type="Proteomes" id="UP000702954"/>
    </source>
</evidence>
<name>A0A4R3JMC7_9FIRM</name>
<dbReference type="PANTHER" id="PTHR46333">
    <property type="entry name" value="CYTOKINESIS PROTEIN 3"/>
    <property type="match status" value="1"/>
</dbReference>